<dbReference type="Proteomes" id="UP001156601">
    <property type="component" value="Unassembled WGS sequence"/>
</dbReference>
<comment type="caution">
    <text evidence="1">The sequence shown here is derived from an EMBL/GenBank/DDBJ whole genome shotgun (WGS) entry which is preliminary data.</text>
</comment>
<reference evidence="1" key="2">
    <citation type="submission" date="2023-01" db="EMBL/GenBank/DDBJ databases">
        <title>Draft genome sequence of Agaribacter marinus strain NBRC 110023.</title>
        <authorList>
            <person name="Sun Q."/>
            <person name="Mori K."/>
        </authorList>
    </citation>
    <scope>NUCLEOTIDE SEQUENCE</scope>
    <source>
        <strain evidence="1">NBRC 110023</strain>
    </source>
</reference>
<reference evidence="1" key="1">
    <citation type="journal article" date="2014" name="Int. J. Syst. Evol. Microbiol.">
        <title>Complete genome sequence of Corynebacterium casei LMG S-19264T (=DSM 44701T), isolated from a smear-ripened cheese.</title>
        <authorList>
            <consortium name="US DOE Joint Genome Institute (JGI-PGF)"/>
            <person name="Walter F."/>
            <person name="Albersmeier A."/>
            <person name="Kalinowski J."/>
            <person name="Ruckert C."/>
        </authorList>
    </citation>
    <scope>NUCLEOTIDE SEQUENCE</scope>
    <source>
        <strain evidence="1">NBRC 110023</strain>
    </source>
</reference>
<dbReference type="InterPro" id="IPR027417">
    <property type="entry name" value="P-loop_NTPase"/>
</dbReference>
<organism evidence="1 2">
    <name type="scientific">Agaribacter marinus</name>
    <dbReference type="NCBI Taxonomy" id="1431249"/>
    <lineage>
        <taxon>Bacteria</taxon>
        <taxon>Pseudomonadati</taxon>
        <taxon>Pseudomonadota</taxon>
        <taxon>Gammaproteobacteria</taxon>
        <taxon>Alteromonadales</taxon>
        <taxon>Alteromonadaceae</taxon>
        <taxon>Agaribacter</taxon>
    </lineage>
</organism>
<gene>
    <name evidence="1" type="ORF">GCM10007852_00490</name>
</gene>
<dbReference type="Gene3D" id="3.40.50.300">
    <property type="entry name" value="P-loop containing nucleotide triphosphate hydrolases"/>
    <property type="match status" value="1"/>
</dbReference>
<dbReference type="RefSeq" id="WP_284215466.1">
    <property type="nucleotide sequence ID" value="NZ_BSOT01000001.1"/>
</dbReference>
<dbReference type="SUPFAM" id="SSF52540">
    <property type="entry name" value="P-loop containing nucleoside triphosphate hydrolases"/>
    <property type="match status" value="1"/>
</dbReference>
<keyword evidence="2" id="KW-1185">Reference proteome</keyword>
<proteinExistence type="predicted"/>
<dbReference type="AlphaFoldDB" id="A0AA37SSJ8"/>
<name>A0AA37SSJ8_9ALTE</name>
<accession>A0AA37SSJ8</accession>
<evidence type="ECO:0000313" key="2">
    <source>
        <dbReference type="Proteomes" id="UP001156601"/>
    </source>
</evidence>
<evidence type="ECO:0000313" key="1">
    <source>
        <dbReference type="EMBL" id="GLR69141.1"/>
    </source>
</evidence>
<sequence>MSGKLEAQVRSGHFDAGMGTIPSRNIDVIIHIGLPKTGSSAIQKLCLENKAVLAEHSYCYPKHAIDKNGVSGGHSSLFKTLRDDGVDAFRQSLNTLLIKAKQKNQILLLSSEGLSQNPEELHEATKGLNVIIIAFFRHPVEAFFSAYNQMVKRHFFTKKIDDYAERAIRNVQPFLSGRHLFDWQQLFAENFILFPYLSSDKIEHNVVHKFFSCLGIQPARFPSDTFVARINSGYCLAALKLKRLMNLVLTEKDERINLRLDLFFQRISDAQTYDASSSDSLISEDAYDRLCKKFQADITELESAFAIDMCFKPSQCNKSVSSLKISAEMIEIMRLFISEENTLYKRLRKRILAKTWFSDDADHKQLCELFDCHYVLQAREKNVFFTDKELGKMARFDRVDFLRETARLLMQRGDYKNAMLLISEAKRLRAGGPVIKRLYSQIQKLNES</sequence>
<evidence type="ECO:0008006" key="3">
    <source>
        <dbReference type="Google" id="ProtNLM"/>
    </source>
</evidence>
<dbReference type="EMBL" id="BSOT01000001">
    <property type="protein sequence ID" value="GLR69141.1"/>
    <property type="molecule type" value="Genomic_DNA"/>
</dbReference>
<protein>
    <recommendedName>
        <fullName evidence="3">Sulfotransferase family protein</fullName>
    </recommendedName>
</protein>